<sequence length="256" mass="26950">MFSLNNQIAVVTGAATGIGKGIASALCEAGATVVIADLNESAAADTAASLGAHSRFVDVTKRETVRALYDSVVEEFGRLDIVCSNAGVFPNAPLETMTDEQWDAMFAINTHGTFTVVQEALPHMKAQRYGRIVITTSITGSHTGFPGWAHYGASKAAQQGFMRSAALEVARDGITINGVLPGNILTEGLEGQGEEYLAEMTRAIPMHRLGDPRDIGNAAAFLASREAGYITGQTLIIDGGQVLPETPEAVLPPYEA</sequence>
<dbReference type="EMBL" id="VHIR01000008">
    <property type="protein sequence ID" value="TQE43524.1"/>
    <property type="molecule type" value="Genomic_DNA"/>
</dbReference>
<dbReference type="NCBIfam" id="NF009468">
    <property type="entry name" value="PRK12826.1-4"/>
    <property type="match status" value="1"/>
</dbReference>
<organism evidence="8 9">
    <name type="scientific">Corynebacterium phoceense</name>
    <dbReference type="NCBI Taxonomy" id="1686286"/>
    <lineage>
        <taxon>Bacteria</taxon>
        <taxon>Bacillati</taxon>
        <taxon>Actinomycetota</taxon>
        <taxon>Actinomycetes</taxon>
        <taxon>Mycobacteriales</taxon>
        <taxon>Corynebacteriaceae</taxon>
        <taxon>Corynebacterium</taxon>
    </lineage>
</organism>
<dbReference type="STRING" id="1686286.GCA_900092335_02522"/>
<protein>
    <recommendedName>
        <fullName evidence="5">3-oxoacyl-[acyl-carrier-protein] reductase MabA</fullName>
    </recommendedName>
</protein>
<proteinExistence type="inferred from homology"/>
<dbReference type="InterPro" id="IPR002347">
    <property type="entry name" value="SDR_fam"/>
</dbReference>
<evidence type="ECO:0000259" key="7">
    <source>
        <dbReference type="SMART" id="SM00822"/>
    </source>
</evidence>
<dbReference type="GO" id="GO:0004316">
    <property type="term" value="F:3-oxoacyl-[acyl-carrier-protein] reductase (NADPH) activity"/>
    <property type="evidence" value="ECO:0007669"/>
    <property type="project" value="UniProtKB-EC"/>
</dbReference>
<dbReference type="AlphaFoldDB" id="A0A540R7Y2"/>
<keyword evidence="3" id="KW-0964">Secreted</keyword>
<evidence type="ECO:0000256" key="3">
    <source>
        <dbReference type="ARBA" id="ARBA00022512"/>
    </source>
</evidence>
<reference evidence="8 9" key="1">
    <citation type="submission" date="2019-06" db="EMBL/GenBank/DDBJ databases">
        <title>Draft genome of C. phoceense Strain 272.</title>
        <authorList>
            <person name="Pacheco L.G.C."/>
            <person name="Barberis C.M."/>
            <person name="Almuzara M.N."/>
            <person name="Traglia G.M."/>
            <person name="Santos C.S."/>
            <person name="Rocha D.J.P.G."/>
            <person name="Aguiar E.R.G.R."/>
            <person name="Vay C.A."/>
        </authorList>
    </citation>
    <scope>NUCLEOTIDE SEQUENCE [LARGE SCALE GENOMIC DNA]</scope>
    <source>
        <strain evidence="8 9">272</strain>
    </source>
</reference>
<dbReference type="RefSeq" id="WP_141628929.1">
    <property type="nucleotide sequence ID" value="NZ_VHIR01000008.1"/>
</dbReference>
<evidence type="ECO:0000256" key="4">
    <source>
        <dbReference type="ARBA" id="ARBA00023002"/>
    </source>
</evidence>
<dbReference type="InterPro" id="IPR057326">
    <property type="entry name" value="KR_dom"/>
</dbReference>
<comment type="subcellular location">
    <subcellularLocation>
        <location evidence="1">Secreted</location>
        <location evidence="1">Cell wall</location>
    </subcellularLocation>
</comment>
<evidence type="ECO:0000256" key="1">
    <source>
        <dbReference type="ARBA" id="ARBA00004191"/>
    </source>
</evidence>
<keyword evidence="4 8" id="KW-0560">Oxidoreductase</keyword>
<feature type="domain" description="Ketoreductase" evidence="7">
    <location>
        <begin position="7"/>
        <end position="183"/>
    </location>
</feature>
<dbReference type="PRINTS" id="PR00080">
    <property type="entry name" value="SDRFAMILY"/>
</dbReference>
<dbReference type="PRINTS" id="PR00081">
    <property type="entry name" value="GDHRDH"/>
</dbReference>
<evidence type="ECO:0000256" key="6">
    <source>
        <dbReference type="ARBA" id="ARBA00047400"/>
    </source>
</evidence>
<evidence type="ECO:0000313" key="8">
    <source>
        <dbReference type="EMBL" id="TQE43524.1"/>
    </source>
</evidence>
<dbReference type="NCBIfam" id="NF004202">
    <property type="entry name" value="PRK05653.2-2"/>
    <property type="match status" value="1"/>
</dbReference>
<dbReference type="Pfam" id="PF13561">
    <property type="entry name" value="adh_short_C2"/>
    <property type="match status" value="1"/>
</dbReference>
<dbReference type="SUPFAM" id="SSF51735">
    <property type="entry name" value="NAD(P)-binding Rossmann-fold domains"/>
    <property type="match status" value="1"/>
</dbReference>
<dbReference type="PANTHER" id="PTHR42879:SF2">
    <property type="entry name" value="3-OXOACYL-[ACYL-CARRIER-PROTEIN] REDUCTASE FABG"/>
    <property type="match status" value="1"/>
</dbReference>
<dbReference type="SMART" id="SM00822">
    <property type="entry name" value="PKS_KR"/>
    <property type="match status" value="1"/>
</dbReference>
<comment type="similarity">
    <text evidence="2">Belongs to the short-chain dehydrogenases/reductases (SDR) family.</text>
</comment>
<dbReference type="Gene3D" id="3.40.50.720">
    <property type="entry name" value="NAD(P)-binding Rossmann-like Domain"/>
    <property type="match status" value="1"/>
</dbReference>
<evidence type="ECO:0000313" key="9">
    <source>
        <dbReference type="Proteomes" id="UP000318080"/>
    </source>
</evidence>
<keyword evidence="9" id="KW-1185">Reference proteome</keyword>
<comment type="caution">
    <text evidence="8">The sequence shown here is derived from an EMBL/GenBank/DDBJ whole genome shotgun (WGS) entry which is preliminary data.</text>
</comment>
<accession>A0A540R7Y2</accession>
<comment type="catalytic activity">
    <reaction evidence="6">
        <text>a (3R)-hydroxyacyl-[ACP] + NADP(+) = a 3-oxoacyl-[ACP] + NADPH + H(+)</text>
        <dbReference type="Rhea" id="RHEA:17397"/>
        <dbReference type="Rhea" id="RHEA-COMP:9916"/>
        <dbReference type="Rhea" id="RHEA-COMP:9945"/>
        <dbReference type="ChEBI" id="CHEBI:15378"/>
        <dbReference type="ChEBI" id="CHEBI:57783"/>
        <dbReference type="ChEBI" id="CHEBI:58349"/>
        <dbReference type="ChEBI" id="CHEBI:78776"/>
        <dbReference type="ChEBI" id="CHEBI:78827"/>
        <dbReference type="EC" id="1.1.1.100"/>
    </reaction>
    <physiologicalReaction direction="right-to-left" evidence="6">
        <dbReference type="Rhea" id="RHEA:17399"/>
    </physiologicalReaction>
</comment>
<dbReference type="InterPro" id="IPR036291">
    <property type="entry name" value="NAD(P)-bd_dom_sf"/>
</dbReference>
<dbReference type="InterPro" id="IPR050259">
    <property type="entry name" value="SDR"/>
</dbReference>
<dbReference type="PANTHER" id="PTHR42879">
    <property type="entry name" value="3-OXOACYL-(ACYL-CARRIER-PROTEIN) REDUCTASE"/>
    <property type="match status" value="1"/>
</dbReference>
<evidence type="ECO:0000256" key="5">
    <source>
        <dbReference type="ARBA" id="ARBA00040781"/>
    </source>
</evidence>
<dbReference type="FunFam" id="3.40.50.720:FF:000084">
    <property type="entry name" value="Short-chain dehydrogenase reductase"/>
    <property type="match status" value="1"/>
</dbReference>
<dbReference type="Proteomes" id="UP000318080">
    <property type="component" value="Unassembled WGS sequence"/>
</dbReference>
<keyword evidence="3" id="KW-0134">Cell wall</keyword>
<name>A0A540R7Y2_9CORY</name>
<evidence type="ECO:0000256" key="2">
    <source>
        <dbReference type="ARBA" id="ARBA00006484"/>
    </source>
</evidence>
<dbReference type="CDD" id="cd05233">
    <property type="entry name" value="SDR_c"/>
    <property type="match status" value="1"/>
</dbReference>
<gene>
    <name evidence="8" type="primary">fabG</name>
    <name evidence="8" type="ORF">EJK80_07090</name>
</gene>